<reference evidence="1 2" key="1">
    <citation type="submission" date="2023-01" db="EMBL/GenBank/DDBJ databases">
        <title>Analysis of 21 Apiospora genomes using comparative genomics revels a genus with tremendous synthesis potential of carbohydrate active enzymes and secondary metabolites.</title>
        <authorList>
            <person name="Sorensen T."/>
        </authorList>
    </citation>
    <scope>NUCLEOTIDE SEQUENCE [LARGE SCALE GENOMIC DNA]</scope>
    <source>
        <strain evidence="1 2">CBS 135458</strain>
    </source>
</reference>
<name>A0ABR1VXN8_9PEZI</name>
<sequence length="159" mass="17660">MPPPPLSYLNSTCYQSTDDVFWLHGAPLSDVEDDIAALKNRTDVCGIGVEGPNGQSTLYCNWGSMITLGVETEWPLEVMCADLGTYAERLRSDCSYYDYTFEEMAVWGRVYDGQGFYLEVNRDRDADCPGWGNSLKAAAGARRILPEKSIPSANRTPKN</sequence>
<dbReference type="GeneID" id="92087780"/>
<comment type="caution">
    <text evidence="1">The sequence shown here is derived from an EMBL/GenBank/DDBJ whole genome shotgun (WGS) entry which is preliminary data.</text>
</comment>
<dbReference type="EMBL" id="JAQQWL010000004">
    <property type="protein sequence ID" value="KAK8076036.1"/>
    <property type="molecule type" value="Genomic_DNA"/>
</dbReference>
<keyword evidence="2" id="KW-1185">Reference proteome</keyword>
<gene>
    <name evidence="1" type="ORF">PG994_003308</name>
</gene>
<dbReference type="Proteomes" id="UP001480595">
    <property type="component" value="Unassembled WGS sequence"/>
</dbReference>
<evidence type="ECO:0000313" key="2">
    <source>
        <dbReference type="Proteomes" id="UP001480595"/>
    </source>
</evidence>
<protein>
    <submittedName>
        <fullName evidence="1">Uncharacterized protein</fullName>
    </submittedName>
</protein>
<proteinExistence type="predicted"/>
<dbReference type="RefSeq" id="XP_066718995.1">
    <property type="nucleotide sequence ID" value="XM_066854717.1"/>
</dbReference>
<organism evidence="1 2">
    <name type="scientific">Apiospora phragmitis</name>
    <dbReference type="NCBI Taxonomy" id="2905665"/>
    <lineage>
        <taxon>Eukaryota</taxon>
        <taxon>Fungi</taxon>
        <taxon>Dikarya</taxon>
        <taxon>Ascomycota</taxon>
        <taxon>Pezizomycotina</taxon>
        <taxon>Sordariomycetes</taxon>
        <taxon>Xylariomycetidae</taxon>
        <taxon>Amphisphaeriales</taxon>
        <taxon>Apiosporaceae</taxon>
        <taxon>Apiospora</taxon>
    </lineage>
</organism>
<accession>A0ABR1VXN8</accession>
<evidence type="ECO:0000313" key="1">
    <source>
        <dbReference type="EMBL" id="KAK8076036.1"/>
    </source>
</evidence>